<feature type="domain" description="Granulins" evidence="6">
    <location>
        <begin position="642"/>
        <end position="655"/>
    </location>
</feature>
<feature type="domain" description="Granulins" evidence="6">
    <location>
        <begin position="810"/>
        <end position="823"/>
    </location>
</feature>
<feature type="domain" description="Granulins" evidence="6">
    <location>
        <begin position="978"/>
        <end position="991"/>
    </location>
</feature>
<dbReference type="EMBL" id="JABFDY010000014">
    <property type="protein sequence ID" value="KAF7697751.1"/>
    <property type="molecule type" value="Genomic_DNA"/>
</dbReference>
<gene>
    <name evidence="7" type="ORF">HF521_004261</name>
</gene>
<dbReference type="PANTHER" id="PTHR12274:SF8">
    <property type="entry name" value="GRANULIN-A ISOFORM X1"/>
    <property type="match status" value="1"/>
</dbReference>
<dbReference type="AlphaFoldDB" id="A0A8T0B1C2"/>
<dbReference type="PANTHER" id="PTHR12274">
    <property type="entry name" value="GRANULIN"/>
    <property type="match status" value="1"/>
</dbReference>
<evidence type="ECO:0000256" key="5">
    <source>
        <dbReference type="SAM" id="SignalP"/>
    </source>
</evidence>
<evidence type="ECO:0000313" key="7">
    <source>
        <dbReference type="EMBL" id="KAF7697751.1"/>
    </source>
</evidence>
<organism evidence="7 8">
    <name type="scientific">Silurus meridionalis</name>
    <name type="common">Southern catfish</name>
    <name type="synonym">Silurus soldatovi meridionalis</name>
    <dbReference type="NCBI Taxonomy" id="175797"/>
    <lineage>
        <taxon>Eukaryota</taxon>
        <taxon>Metazoa</taxon>
        <taxon>Chordata</taxon>
        <taxon>Craniata</taxon>
        <taxon>Vertebrata</taxon>
        <taxon>Euteleostomi</taxon>
        <taxon>Actinopterygii</taxon>
        <taxon>Neopterygii</taxon>
        <taxon>Teleostei</taxon>
        <taxon>Ostariophysi</taxon>
        <taxon>Siluriformes</taxon>
        <taxon>Siluridae</taxon>
        <taxon>Silurus</taxon>
    </lineage>
</organism>
<evidence type="ECO:0000256" key="1">
    <source>
        <dbReference type="ARBA" id="ARBA00004613"/>
    </source>
</evidence>
<comment type="caution">
    <text evidence="7">The sequence shown here is derived from an EMBL/GenBank/DDBJ whole genome shotgun (WGS) entry which is preliminary data.</text>
</comment>
<dbReference type="InterPro" id="IPR000118">
    <property type="entry name" value="Granulin"/>
</dbReference>
<feature type="domain" description="Granulins" evidence="6">
    <location>
        <begin position="369"/>
        <end position="382"/>
    </location>
</feature>
<dbReference type="SUPFAM" id="SSF57277">
    <property type="entry name" value="Granulin repeat"/>
    <property type="match status" value="13"/>
</dbReference>
<keyword evidence="5" id="KW-0732">Signal</keyword>
<feature type="domain" description="Granulins" evidence="6">
    <location>
        <begin position="1062"/>
        <end position="1075"/>
    </location>
</feature>
<protein>
    <recommendedName>
        <fullName evidence="6">Granulins domain-containing protein</fullName>
    </recommendedName>
</protein>
<keyword evidence="4" id="KW-1015">Disulfide bond</keyword>
<dbReference type="SMART" id="SM00277">
    <property type="entry name" value="GRAN"/>
    <property type="match status" value="15"/>
</dbReference>
<dbReference type="Proteomes" id="UP000606274">
    <property type="component" value="Unassembled WGS sequence"/>
</dbReference>
<evidence type="ECO:0000313" key="8">
    <source>
        <dbReference type="Proteomes" id="UP000606274"/>
    </source>
</evidence>
<accession>A0A8T0B1C2</accession>
<sequence>MLRLIASVLLLSLVAGSRCPDQQRCGEEQTCCQIRSGEFNCCPFHQGECCEDHLHCCPEGMLCEMKKSSCTNATHLISWAERFPSEHSRIVQSYRMITSYDANNMYNTVCPDNSFCPWEFSCLKVSETYGCCPEAQGIVCSDGKHCCPSDRECTTDSTSCVEKTVSDVLCDDTAACPDGSTCCKDGLGGWGCCPLPQAVCCEDFIYCCPQGKKCNHETQSCDDPSGSVPWLKKVPSRPIDGQKFPETKLSDVPCDDTVACPDGTTCCKDGKGGFGCCPFPQAVCCEDFIHCCPQGKKCNLAAQTCDDPFGSVPWLKKVPSRPIDGQKVPESKLSDVPCDDTVACPDGTTCCKDGKGGFGCCPFPQAVCCEDFIHCCPQGKKCNLAAQTCDDPFGSVPWLKKVPSRPIDGQKVPESKLSDVPCDDTVACPDGTTCCKDGKGGFGCCPFPQAVCCEDFIHCCPQGKKCNLAAQTCDDPFGSVPWLKKVPSRPIDGQKVPESKLSDVPCDDTVACPDGTTCCKDGKEDLAAALFLRFGILTFTLAISTSVSRTVLDQAVCCEDFIHCCPQGKKCNLAAQTCDDPFGSVPWLKKVPSRPIDGQKVPESKLSDVPCDDTVACPDGTTCCKDGKGGFGCCPFPQAVCCEDFIHCCPQGKKCNLAAQTCDDPFGSVPWLKKVPSRPIDGQKVPESKLSDVPCDDTVACPDGTTCCKDGKGGFGCCPFPQAVCCEDFTHCCPQGKKCNLAAQTCDDPFGSVPWLKKVPSRPIDGQKVPESKFSDVPCDDTVACPDGTTCCKDGKGGFGCCPIPQAVCCEDFTHCCPHGKKCNLAAQTCDDPFGSVPWLKKVPSRPIDGQKVPESKISDVPCDDTVACPDGTTCCKDGKGGFGCCPFPQAVCCEDFIHCCPQGKKCNLAAQTCDDPFGSVPWLKKVPSRPIDGQKVPESKLSDVPCDDTVACPDGTTCCKDGKGGFGCCPFPQAVCCEDFIHCCPHGKKCNLAAQTCDDPFGSVPWLKKVPSRPIDGQKVPQSKLSDVPCDDTVACPDGTTCCKDGKGGFGCCPFPQAVCCEDFTHCCPQGKKCNLAAQTCDDPYDLVPWLKKVASRPIDGLKVPESKLSDVSCDDTVACPDGTTCCKDVKGGWGCCPFPEATCCEDGENCCPKGYVCRDQWCEKSSRIKFDSGKREMLSPQVQKNIDCGEGFRCRDTETCCRMSESSWGCCPFLKKEKIKAESVSGSCTERLCGKINMSRKELPPPTPSLPANKGANTLFLQWN</sequence>
<reference evidence="7" key="1">
    <citation type="submission" date="2020-08" db="EMBL/GenBank/DDBJ databases">
        <title>Chromosome-level assembly of Southern catfish (Silurus meridionalis) provides insights into visual adaptation to the nocturnal and benthic lifestyles.</title>
        <authorList>
            <person name="Zhang Y."/>
            <person name="Wang D."/>
            <person name="Peng Z."/>
        </authorList>
    </citation>
    <scope>NUCLEOTIDE SEQUENCE</scope>
    <source>
        <strain evidence="7">SWU-2019-XX</strain>
        <tissue evidence="7">Muscle</tissue>
    </source>
</reference>
<dbReference type="InterPro" id="IPR037277">
    <property type="entry name" value="Granulin_sf"/>
</dbReference>
<evidence type="ECO:0000256" key="3">
    <source>
        <dbReference type="ARBA" id="ARBA00022525"/>
    </source>
</evidence>
<feature type="domain" description="Granulins" evidence="6">
    <location>
        <begin position="285"/>
        <end position="298"/>
    </location>
</feature>
<evidence type="ECO:0000256" key="4">
    <source>
        <dbReference type="ARBA" id="ARBA00023157"/>
    </source>
</evidence>
<evidence type="ECO:0000256" key="2">
    <source>
        <dbReference type="ARBA" id="ARBA00010093"/>
    </source>
</evidence>
<dbReference type="PROSITE" id="PS00799">
    <property type="entry name" value="GRANULINS"/>
    <property type="match status" value="12"/>
</dbReference>
<dbReference type="GO" id="GO:0005576">
    <property type="term" value="C:extracellular region"/>
    <property type="evidence" value="ECO:0007669"/>
    <property type="project" value="UniProtKB-SubCell"/>
</dbReference>
<comment type="similarity">
    <text evidence="2">Belongs to the granulin family.</text>
</comment>
<comment type="subcellular location">
    <subcellularLocation>
        <location evidence="1">Secreted</location>
    </subcellularLocation>
</comment>
<dbReference type="InterPro" id="IPR039036">
    <property type="entry name" value="Granulin_fam"/>
</dbReference>
<feature type="domain" description="Granulins" evidence="6">
    <location>
        <begin position="558"/>
        <end position="571"/>
    </location>
</feature>
<keyword evidence="8" id="KW-1185">Reference proteome</keyword>
<feature type="domain" description="Granulins" evidence="6">
    <location>
        <begin position="50"/>
        <end position="63"/>
    </location>
</feature>
<feature type="domain" description="Granulins" evidence="6">
    <location>
        <begin position="453"/>
        <end position="466"/>
    </location>
</feature>
<keyword evidence="3" id="KW-0964">Secreted</keyword>
<proteinExistence type="inferred from homology"/>
<feature type="domain" description="Granulins" evidence="6">
    <location>
        <begin position="140"/>
        <end position="153"/>
    </location>
</feature>
<dbReference type="Pfam" id="PF00396">
    <property type="entry name" value="Granulin"/>
    <property type="match status" value="14"/>
</dbReference>
<dbReference type="Gene3D" id="2.10.25.160">
    <property type="entry name" value="Granulin"/>
    <property type="match status" value="15"/>
</dbReference>
<feature type="domain" description="Granulins" evidence="6">
    <location>
        <begin position="726"/>
        <end position="739"/>
    </location>
</feature>
<feature type="chain" id="PRO_5035820693" description="Granulins domain-containing protein" evidence="5">
    <location>
        <begin position="17"/>
        <end position="1266"/>
    </location>
</feature>
<feature type="signal peptide" evidence="5">
    <location>
        <begin position="1"/>
        <end position="16"/>
    </location>
</feature>
<name>A0A8T0B1C2_SILME</name>
<feature type="domain" description="Granulins" evidence="6">
    <location>
        <begin position="894"/>
        <end position="907"/>
    </location>
</feature>
<evidence type="ECO:0000259" key="6">
    <source>
        <dbReference type="PROSITE" id="PS00799"/>
    </source>
</evidence>